<dbReference type="CDD" id="cd00272">
    <property type="entry name" value="Chemokine_CC"/>
    <property type="match status" value="1"/>
</dbReference>
<evidence type="ECO:0000256" key="5">
    <source>
        <dbReference type="ARBA" id="ARBA00022525"/>
    </source>
</evidence>
<dbReference type="EMBL" id="HG515534">
    <property type="protein sequence ID" value="CDI30253.1"/>
    <property type="molecule type" value="mRNA"/>
</dbReference>
<dbReference type="SUPFAM" id="SSF54117">
    <property type="entry name" value="Interleukin 8-like chemokines"/>
    <property type="match status" value="1"/>
</dbReference>
<keyword evidence="5" id="KW-0964">Secreted</keyword>
<evidence type="ECO:0000259" key="8">
    <source>
        <dbReference type="SMART" id="SM00199"/>
    </source>
</evidence>
<comment type="similarity">
    <text evidence="2">Belongs to the intercrine beta (chemokine CC) family.</text>
</comment>
<dbReference type="SMART" id="SM00199">
    <property type="entry name" value="SCY"/>
    <property type="match status" value="1"/>
</dbReference>
<evidence type="ECO:0000256" key="3">
    <source>
        <dbReference type="ARBA" id="ARBA00022500"/>
    </source>
</evidence>
<dbReference type="GO" id="GO:0005615">
    <property type="term" value="C:extracellular space"/>
    <property type="evidence" value="ECO:0007669"/>
    <property type="project" value="UniProtKB-KW"/>
</dbReference>
<dbReference type="AlphaFoldDB" id="V6AW11"/>
<dbReference type="InterPro" id="IPR001811">
    <property type="entry name" value="Chemokine_IL8-like_dom"/>
</dbReference>
<keyword evidence="4" id="KW-0202">Cytokine</keyword>
<dbReference type="Pfam" id="PF00048">
    <property type="entry name" value="IL8"/>
    <property type="match status" value="1"/>
</dbReference>
<evidence type="ECO:0000256" key="1">
    <source>
        <dbReference type="ARBA" id="ARBA00004613"/>
    </source>
</evidence>
<evidence type="ECO:0000256" key="6">
    <source>
        <dbReference type="ARBA" id="ARBA00022729"/>
    </source>
</evidence>
<keyword evidence="3" id="KW-0145">Chemotaxis</keyword>
<accession>V6AW11</accession>
<gene>
    <name evidence="9 10" type="primary">Ccl3</name>
</gene>
<sequence length="128" mass="14964">FIVDYFETSSLCSQPGVIFLTKRNRQICADSKETWVQEYITDLELNALESWRQRGTPQTSMGPVLAGAEAPEHSCHLQSSISYKLFAAKWPHRGTLHLKFYLIFSYWFNTIKFCNLFYCHTCICDYLF</sequence>
<evidence type="ECO:0000256" key="7">
    <source>
        <dbReference type="ARBA" id="ARBA00023157"/>
    </source>
</evidence>
<dbReference type="Gene3D" id="2.40.50.40">
    <property type="match status" value="1"/>
</dbReference>
<dbReference type="PANTHER" id="PTHR12015">
    <property type="entry name" value="SMALL INDUCIBLE CYTOKINE A"/>
    <property type="match status" value="1"/>
</dbReference>
<comment type="subcellular location">
    <subcellularLocation>
        <location evidence="1">Secreted</location>
    </subcellularLocation>
</comment>
<reference evidence="9" key="1">
    <citation type="submission" date="2013-09" db="EMBL/GenBank/DDBJ databases">
        <title>Sonicated fractions and whole protein of Mycoplasma hyopneumoniae-induced inflammatory responses and differential gene expressions in Murine Alveolar macrophage MH-S cell line.</title>
        <authorList>
            <person name="Damte D."/>
            <person name="Lee S.J."/>
            <person name="Hwang M.H."/>
            <person name="Rhee M.H."/>
            <person name="Park S.C."/>
        </authorList>
    </citation>
    <scope>NUCLEOTIDE SEQUENCE</scope>
    <source>
        <strain evidence="9">BALB/c</strain>
    </source>
</reference>
<organism evidence="9">
    <name type="scientific">Mus musculus</name>
    <name type="common">Mouse</name>
    <dbReference type="NCBI Taxonomy" id="10090"/>
    <lineage>
        <taxon>Eukaryota</taxon>
        <taxon>Metazoa</taxon>
        <taxon>Chordata</taxon>
        <taxon>Craniata</taxon>
        <taxon>Vertebrata</taxon>
        <taxon>Euteleostomi</taxon>
        <taxon>Mammalia</taxon>
        <taxon>Eutheria</taxon>
        <taxon>Euarchontoglires</taxon>
        <taxon>Glires</taxon>
        <taxon>Rodentia</taxon>
        <taxon>Myomorpha</taxon>
        <taxon>Muroidea</taxon>
        <taxon>Muridae</taxon>
        <taxon>Murinae</taxon>
        <taxon>Mus</taxon>
        <taxon>Mus</taxon>
    </lineage>
</organism>
<dbReference type="OrthoDB" id="8934837at2759"/>
<feature type="domain" description="Chemokine interleukin-8-like" evidence="8">
    <location>
        <begin position="1"/>
        <end position="43"/>
    </location>
</feature>
<evidence type="ECO:0000313" key="10">
    <source>
        <dbReference type="MGI" id="MGI:98260"/>
    </source>
</evidence>
<dbReference type="FunFam" id="2.40.50.40:FF:000002">
    <property type="entry name" value="C-C motif chemokine"/>
    <property type="match status" value="1"/>
</dbReference>
<dbReference type="MGI" id="MGI:98260">
    <property type="gene designation" value="Ccl3"/>
</dbReference>
<dbReference type="InterPro" id="IPR036048">
    <property type="entry name" value="Interleukin_8-like_sf"/>
</dbReference>
<dbReference type="PANTHER" id="PTHR12015:SF183">
    <property type="entry name" value="C-C MOTIF CHEMOKINE 3"/>
    <property type="match status" value="1"/>
</dbReference>
<dbReference type="GO" id="GO:0006955">
    <property type="term" value="P:immune response"/>
    <property type="evidence" value="ECO:0007669"/>
    <property type="project" value="InterPro"/>
</dbReference>
<keyword evidence="6" id="KW-0732">Signal</keyword>
<evidence type="ECO:0000313" key="9">
    <source>
        <dbReference type="EMBL" id="CDI30253.1"/>
    </source>
</evidence>
<name>V6AW11_MOUSE</name>
<dbReference type="GO" id="GO:0008009">
    <property type="term" value="F:chemokine activity"/>
    <property type="evidence" value="ECO:0007669"/>
    <property type="project" value="InterPro"/>
</dbReference>
<dbReference type="InterPro" id="IPR039809">
    <property type="entry name" value="Chemokine_b/g/d"/>
</dbReference>
<proteinExistence type="evidence at transcript level"/>
<evidence type="ECO:0000256" key="2">
    <source>
        <dbReference type="ARBA" id="ARBA00010868"/>
    </source>
</evidence>
<feature type="non-terminal residue" evidence="9">
    <location>
        <position position="1"/>
    </location>
</feature>
<keyword evidence="7" id="KW-1015">Disulfide bond</keyword>
<protein>
    <submittedName>
        <fullName evidence="9">C-C motif chemokine 3</fullName>
    </submittedName>
</protein>
<dbReference type="AGR" id="MGI:98260"/>
<evidence type="ECO:0000256" key="4">
    <source>
        <dbReference type="ARBA" id="ARBA00022514"/>
    </source>
</evidence>